<organism evidence="2 3">
    <name type="scientific">Colletotrichum higginsianum (strain IMI 349063)</name>
    <name type="common">Crucifer anthracnose fungus</name>
    <dbReference type="NCBI Taxonomy" id="759273"/>
    <lineage>
        <taxon>Eukaryota</taxon>
        <taxon>Fungi</taxon>
        <taxon>Dikarya</taxon>
        <taxon>Ascomycota</taxon>
        <taxon>Pezizomycotina</taxon>
        <taxon>Sordariomycetes</taxon>
        <taxon>Hypocreomycetidae</taxon>
        <taxon>Glomerellales</taxon>
        <taxon>Glomerellaceae</taxon>
        <taxon>Colletotrichum</taxon>
        <taxon>Colletotrichum destructivum species complex</taxon>
    </lineage>
</organism>
<evidence type="ECO:0000313" key="2">
    <source>
        <dbReference type="EMBL" id="CCF35112.1"/>
    </source>
</evidence>
<gene>
    <name evidence="2" type="ORF">CH063_06963</name>
</gene>
<dbReference type="Proteomes" id="UP000007174">
    <property type="component" value="Unassembled WGS sequence"/>
</dbReference>
<evidence type="ECO:0000313" key="3">
    <source>
        <dbReference type="Proteomes" id="UP000007174"/>
    </source>
</evidence>
<name>H1V4G0_COLHI</name>
<protein>
    <submittedName>
        <fullName evidence="2">Uncharacterized protein</fullName>
    </submittedName>
</protein>
<evidence type="ECO:0000256" key="1">
    <source>
        <dbReference type="SAM" id="MobiDB-lite"/>
    </source>
</evidence>
<dbReference type="HOGENOM" id="CLU_183910_0_0_1"/>
<sequence length="96" mass="10687">MTRAGLPTATEYGGRLLVTTAPDPTVVPRPMVTPGRMIVPPPIQQSSSMRTGRPYSTNLMRESTLVSWPAQYMLTLGPNWTRSPMMTRLTSRIVRL</sequence>
<proteinExistence type="predicted"/>
<dbReference type="AlphaFoldDB" id="H1V4G0"/>
<accession>H1V4G0</accession>
<reference evidence="3" key="1">
    <citation type="journal article" date="2012" name="Nat. Genet.">
        <title>Lifestyle transitions in plant pathogenic Colletotrichum fungi deciphered by genome and transcriptome analyses.</title>
        <authorList>
            <person name="O'Connell R.J."/>
            <person name="Thon M.R."/>
            <person name="Hacquard S."/>
            <person name="Amyotte S.G."/>
            <person name="Kleemann J."/>
            <person name="Torres M.F."/>
            <person name="Damm U."/>
            <person name="Buiate E.A."/>
            <person name="Epstein L."/>
            <person name="Alkan N."/>
            <person name="Altmueller J."/>
            <person name="Alvarado-Balderrama L."/>
            <person name="Bauser C.A."/>
            <person name="Becker C."/>
            <person name="Birren B.W."/>
            <person name="Chen Z."/>
            <person name="Choi J."/>
            <person name="Crouch J.A."/>
            <person name="Duvick J.P."/>
            <person name="Farman M.A."/>
            <person name="Gan P."/>
            <person name="Heiman D."/>
            <person name="Henrissat B."/>
            <person name="Howard R.J."/>
            <person name="Kabbage M."/>
            <person name="Koch C."/>
            <person name="Kracher B."/>
            <person name="Kubo Y."/>
            <person name="Law A.D."/>
            <person name="Lebrun M.-H."/>
            <person name="Lee Y.-H."/>
            <person name="Miyara I."/>
            <person name="Moore N."/>
            <person name="Neumann U."/>
            <person name="Nordstroem K."/>
            <person name="Panaccione D.G."/>
            <person name="Panstruga R."/>
            <person name="Place M."/>
            <person name="Proctor R.H."/>
            <person name="Prusky D."/>
            <person name="Rech G."/>
            <person name="Reinhardt R."/>
            <person name="Rollins J.A."/>
            <person name="Rounsley S."/>
            <person name="Schardl C.L."/>
            <person name="Schwartz D.C."/>
            <person name="Shenoy N."/>
            <person name="Shirasu K."/>
            <person name="Sikhakolli U.R."/>
            <person name="Stueber K."/>
            <person name="Sukno S.A."/>
            <person name="Sweigard J.A."/>
            <person name="Takano Y."/>
            <person name="Takahara H."/>
            <person name="Trail F."/>
            <person name="van der Does H.C."/>
            <person name="Voll L.M."/>
            <person name="Will I."/>
            <person name="Young S."/>
            <person name="Zeng Q."/>
            <person name="Zhang J."/>
            <person name="Zhou S."/>
            <person name="Dickman M.B."/>
            <person name="Schulze-Lefert P."/>
            <person name="Ver Loren van Themaat E."/>
            <person name="Ma L.-J."/>
            <person name="Vaillancourt L.J."/>
        </authorList>
    </citation>
    <scope>NUCLEOTIDE SEQUENCE [LARGE SCALE GENOMIC DNA]</scope>
    <source>
        <strain evidence="3">IMI 349063</strain>
    </source>
</reference>
<feature type="compositionally biased region" description="Polar residues" evidence="1">
    <location>
        <begin position="44"/>
        <end position="55"/>
    </location>
</feature>
<feature type="region of interest" description="Disordered" evidence="1">
    <location>
        <begin position="31"/>
        <end position="55"/>
    </location>
</feature>
<dbReference type="EMBL" id="CACQ02001404">
    <property type="protein sequence ID" value="CCF35112.1"/>
    <property type="molecule type" value="Genomic_DNA"/>
</dbReference>